<feature type="domain" description="Ubiquitin-like protease family profile" evidence="4">
    <location>
        <begin position="1"/>
        <end position="305"/>
    </location>
</feature>
<dbReference type="Proteomes" id="UP000222542">
    <property type="component" value="Unassembled WGS sequence"/>
</dbReference>
<reference evidence="5 6" key="1">
    <citation type="journal article" date="2014" name="Nat. Genet.">
        <title>Genome sequence of the hot pepper provides insights into the evolution of pungency in Capsicum species.</title>
        <authorList>
            <person name="Kim S."/>
            <person name="Park M."/>
            <person name="Yeom S.I."/>
            <person name="Kim Y.M."/>
            <person name="Lee J.M."/>
            <person name="Lee H.A."/>
            <person name="Seo E."/>
            <person name="Choi J."/>
            <person name="Cheong K."/>
            <person name="Kim K.T."/>
            <person name="Jung K."/>
            <person name="Lee G.W."/>
            <person name="Oh S.K."/>
            <person name="Bae C."/>
            <person name="Kim S.B."/>
            <person name="Lee H.Y."/>
            <person name="Kim S.Y."/>
            <person name="Kim M.S."/>
            <person name="Kang B.C."/>
            <person name="Jo Y.D."/>
            <person name="Yang H.B."/>
            <person name="Jeong H.J."/>
            <person name="Kang W.H."/>
            <person name="Kwon J.K."/>
            <person name="Shin C."/>
            <person name="Lim J.Y."/>
            <person name="Park J.H."/>
            <person name="Huh J.H."/>
            <person name="Kim J.S."/>
            <person name="Kim B.D."/>
            <person name="Cohen O."/>
            <person name="Paran I."/>
            <person name="Suh M.C."/>
            <person name="Lee S.B."/>
            <person name="Kim Y.K."/>
            <person name="Shin Y."/>
            <person name="Noh S.J."/>
            <person name="Park J."/>
            <person name="Seo Y.S."/>
            <person name="Kwon S.Y."/>
            <person name="Kim H.A."/>
            <person name="Park J.M."/>
            <person name="Kim H.J."/>
            <person name="Choi S.B."/>
            <person name="Bosland P.W."/>
            <person name="Reeves G."/>
            <person name="Jo S.H."/>
            <person name="Lee B.W."/>
            <person name="Cho H.T."/>
            <person name="Choi H.S."/>
            <person name="Lee M.S."/>
            <person name="Yu Y."/>
            <person name="Do Choi Y."/>
            <person name="Park B.S."/>
            <person name="van Deynze A."/>
            <person name="Ashrafi H."/>
            <person name="Hill T."/>
            <person name="Kim W.T."/>
            <person name="Pai H.S."/>
            <person name="Ahn H.K."/>
            <person name="Yeam I."/>
            <person name="Giovannoni J.J."/>
            <person name="Rose J.K."/>
            <person name="Sorensen I."/>
            <person name="Lee S.J."/>
            <person name="Kim R.W."/>
            <person name="Choi I.Y."/>
            <person name="Choi B.S."/>
            <person name="Lim J.S."/>
            <person name="Lee Y.H."/>
            <person name="Choi D."/>
        </authorList>
    </citation>
    <scope>NUCLEOTIDE SEQUENCE [LARGE SCALE GENOMIC DNA]</scope>
    <source>
        <strain evidence="6">cv. CM334</strain>
    </source>
</reference>
<dbReference type="PANTHER" id="PTHR31470:SF56">
    <property type="entry name" value="ULP1 PROTEASE FAMILY, C-TERMINAL CATALYTIC DOMAIN CONTAINING PROTEIN"/>
    <property type="match status" value="1"/>
</dbReference>
<dbReference type="AlphaFoldDB" id="A0A2G2Y5I6"/>
<proteinExistence type="inferred from homology"/>
<evidence type="ECO:0000256" key="3">
    <source>
        <dbReference type="ARBA" id="ARBA00022801"/>
    </source>
</evidence>
<dbReference type="InterPro" id="IPR003653">
    <property type="entry name" value="Peptidase_C48_C"/>
</dbReference>
<keyword evidence="2" id="KW-0645">Protease</keyword>
<organism evidence="5 6">
    <name type="scientific">Capsicum annuum</name>
    <name type="common">Capsicum pepper</name>
    <dbReference type="NCBI Taxonomy" id="4072"/>
    <lineage>
        <taxon>Eukaryota</taxon>
        <taxon>Viridiplantae</taxon>
        <taxon>Streptophyta</taxon>
        <taxon>Embryophyta</taxon>
        <taxon>Tracheophyta</taxon>
        <taxon>Spermatophyta</taxon>
        <taxon>Magnoliopsida</taxon>
        <taxon>eudicotyledons</taxon>
        <taxon>Gunneridae</taxon>
        <taxon>Pentapetalae</taxon>
        <taxon>asterids</taxon>
        <taxon>lamiids</taxon>
        <taxon>Solanales</taxon>
        <taxon>Solanaceae</taxon>
        <taxon>Solanoideae</taxon>
        <taxon>Capsiceae</taxon>
        <taxon>Capsicum</taxon>
    </lineage>
</organism>
<keyword evidence="3" id="KW-0378">Hydrolase</keyword>
<dbReference type="Pfam" id="PF02902">
    <property type="entry name" value="Peptidase_C48"/>
    <property type="match status" value="1"/>
</dbReference>
<accession>A0A2G2Y5I6</accession>
<sequence>MFKWYNNEYVFSDIVFTNDEELEFNLGAIHQDSLGHEHRSNDLNHSVPPITKDAFFVLKNEIANVRRHMSLFQEKFDSQFNGMREFVEESVKLILNELRFVKHQSSEFVEKENMDVCLQTPTASKKQNKVLVDPVIEKYSFRDDVSVSLDVVNNPVNNQSPFDDIPFFTESQLVALEPTFRELETPKAHIAMPIIFDKSPSFHWILVVFQIRHRCLYVYDSMMGGVIHSKNVLDHVRSLSTMIPLFLVATNFYGKRSNIDWYREAAYIDKSLSEPLEYVILKDTPQQGPQSNDCGMFVCAFAEYVCHGIFDISSTLFGAVNHRIRYSALL</sequence>
<reference evidence="5 6" key="2">
    <citation type="journal article" date="2017" name="Genome Biol.">
        <title>New reference genome sequences of hot pepper reveal the massive evolution of plant disease-resistance genes by retroduplication.</title>
        <authorList>
            <person name="Kim S."/>
            <person name="Park J."/>
            <person name="Yeom S.I."/>
            <person name="Kim Y.M."/>
            <person name="Seo E."/>
            <person name="Kim K.T."/>
            <person name="Kim M.S."/>
            <person name="Lee J.M."/>
            <person name="Cheong K."/>
            <person name="Shin H.S."/>
            <person name="Kim S.B."/>
            <person name="Han K."/>
            <person name="Lee J."/>
            <person name="Park M."/>
            <person name="Lee H.A."/>
            <person name="Lee H.Y."/>
            <person name="Lee Y."/>
            <person name="Oh S."/>
            <person name="Lee J.H."/>
            <person name="Choi E."/>
            <person name="Choi E."/>
            <person name="Lee S.E."/>
            <person name="Jeon J."/>
            <person name="Kim H."/>
            <person name="Choi G."/>
            <person name="Song H."/>
            <person name="Lee J."/>
            <person name="Lee S.C."/>
            <person name="Kwon J.K."/>
            <person name="Lee H.Y."/>
            <person name="Koo N."/>
            <person name="Hong Y."/>
            <person name="Kim R.W."/>
            <person name="Kang W.H."/>
            <person name="Huh J.H."/>
            <person name="Kang B.C."/>
            <person name="Yang T.J."/>
            <person name="Lee Y.H."/>
            <person name="Bennetzen J.L."/>
            <person name="Choi D."/>
        </authorList>
    </citation>
    <scope>NUCLEOTIDE SEQUENCE [LARGE SCALE GENOMIC DNA]</scope>
    <source>
        <strain evidence="6">cv. CM334</strain>
    </source>
</reference>
<evidence type="ECO:0000259" key="4">
    <source>
        <dbReference type="PROSITE" id="PS50600"/>
    </source>
</evidence>
<dbReference type="PANTHER" id="PTHR31470">
    <property type="entry name" value="CYSTEINE PROTEINASES SUPERFAMILY PROTEIN-RELATED-RELATED"/>
    <property type="match status" value="1"/>
</dbReference>
<gene>
    <name evidence="5" type="ORF">T459_29452</name>
</gene>
<dbReference type="GO" id="GO:0006508">
    <property type="term" value="P:proteolysis"/>
    <property type="evidence" value="ECO:0007669"/>
    <property type="project" value="UniProtKB-KW"/>
</dbReference>
<name>A0A2G2Y5I6_CAPAN</name>
<evidence type="ECO:0000313" key="6">
    <source>
        <dbReference type="Proteomes" id="UP000222542"/>
    </source>
</evidence>
<dbReference type="SUPFAM" id="SSF54001">
    <property type="entry name" value="Cysteine proteinases"/>
    <property type="match status" value="1"/>
</dbReference>
<protein>
    <recommendedName>
        <fullName evidence="4">Ubiquitin-like protease family profile domain-containing protein</fullName>
    </recommendedName>
</protein>
<dbReference type="PROSITE" id="PS50600">
    <property type="entry name" value="ULP_PROTEASE"/>
    <property type="match status" value="1"/>
</dbReference>
<dbReference type="InterPro" id="IPR038765">
    <property type="entry name" value="Papain-like_cys_pep_sf"/>
</dbReference>
<dbReference type="Gene3D" id="3.40.395.10">
    <property type="entry name" value="Adenoviral Proteinase, Chain A"/>
    <property type="match status" value="1"/>
</dbReference>
<dbReference type="GO" id="GO:0008234">
    <property type="term" value="F:cysteine-type peptidase activity"/>
    <property type="evidence" value="ECO:0007669"/>
    <property type="project" value="InterPro"/>
</dbReference>
<keyword evidence="6" id="KW-1185">Reference proteome</keyword>
<comment type="caution">
    <text evidence="5">The sequence shown here is derived from an EMBL/GenBank/DDBJ whole genome shotgun (WGS) entry which is preliminary data.</text>
</comment>
<evidence type="ECO:0000256" key="1">
    <source>
        <dbReference type="ARBA" id="ARBA00005234"/>
    </source>
</evidence>
<dbReference type="Gramene" id="PHT65027">
    <property type="protein sequence ID" value="PHT65027"/>
    <property type="gene ID" value="T459_29452"/>
</dbReference>
<dbReference type="EMBL" id="AYRZ02000012">
    <property type="protein sequence ID" value="PHT65027.1"/>
    <property type="molecule type" value="Genomic_DNA"/>
</dbReference>
<comment type="similarity">
    <text evidence="1">Belongs to the peptidase C48 family.</text>
</comment>
<evidence type="ECO:0000256" key="2">
    <source>
        <dbReference type="ARBA" id="ARBA00022670"/>
    </source>
</evidence>
<evidence type="ECO:0000313" key="5">
    <source>
        <dbReference type="EMBL" id="PHT65027.1"/>
    </source>
</evidence>